<gene>
    <name evidence="1" type="ORF">SERLA73DRAFT_150198</name>
</gene>
<organism evidence="2">
    <name type="scientific">Serpula lacrymans var. lacrymans (strain S7.3)</name>
    <name type="common">Dry rot fungus</name>
    <dbReference type="NCBI Taxonomy" id="936435"/>
    <lineage>
        <taxon>Eukaryota</taxon>
        <taxon>Fungi</taxon>
        <taxon>Dikarya</taxon>
        <taxon>Basidiomycota</taxon>
        <taxon>Agaricomycotina</taxon>
        <taxon>Agaricomycetes</taxon>
        <taxon>Agaricomycetidae</taxon>
        <taxon>Boletales</taxon>
        <taxon>Coniophorineae</taxon>
        <taxon>Serpulaceae</taxon>
        <taxon>Serpula</taxon>
    </lineage>
</organism>
<sequence>MRAQPKSIKDGTWGGRRIFLGSESHVGGKKLQCLKSRRDLVEIEKLVVNGLNQAADPKRWYLSCWLPDECCDDFGANKAIPSAWVKLSESRSTGTSWEFDFEPSSPIDVLLTVAACERWGIVNEEWKQDLVPSCLLGQFKSTCDVKSL</sequence>
<evidence type="ECO:0000313" key="1">
    <source>
        <dbReference type="EMBL" id="EGO02448.1"/>
    </source>
</evidence>
<accession>F8PLG6</accession>
<dbReference type="AlphaFoldDB" id="F8PLG6"/>
<keyword evidence="2" id="KW-1185">Reference proteome</keyword>
<reference evidence="2" key="1">
    <citation type="journal article" date="2011" name="Science">
        <title>The plant cell wall-decomposing machinery underlies the functional diversity of forest fungi.</title>
        <authorList>
            <person name="Eastwood D.C."/>
            <person name="Floudas D."/>
            <person name="Binder M."/>
            <person name="Majcherczyk A."/>
            <person name="Schneider P."/>
            <person name="Aerts A."/>
            <person name="Asiegbu F.O."/>
            <person name="Baker S.E."/>
            <person name="Barry K."/>
            <person name="Bendiksby M."/>
            <person name="Blumentritt M."/>
            <person name="Coutinho P.M."/>
            <person name="Cullen D."/>
            <person name="de Vries R.P."/>
            <person name="Gathman A."/>
            <person name="Goodell B."/>
            <person name="Henrissat B."/>
            <person name="Ihrmark K."/>
            <person name="Kauserud H."/>
            <person name="Kohler A."/>
            <person name="LaButti K."/>
            <person name="Lapidus A."/>
            <person name="Lavin J.L."/>
            <person name="Lee Y.-H."/>
            <person name="Lindquist E."/>
            <person name="Lilly W."/>
            <person name="Lucas S."/>
            <person name="Morin E."/>
            <person name="Murat C."/>
            <person name="Oguiza J.A."/>
            <person name="Park J."/>
            <person name="Pisabarro A.G."/>
            <person name="Riley R."/>
            <person name="Rosling A."/>
            <person name="Salamov A."/>
            <person name="Schmidt O."/>
            <person name="Schmutz J."/>
            <person name="Skrede I."/>
            <person name="Stenlid J."/>
            <person name="Wiebenga A."/>
            <person name="Xie X."/>
            <person name="Kuees U."/>
            <person name="Hibbett D.S."/>
            <person name="Hoffmeister D."/>
            <person name="Hoegberg N."/>
            <person name="Martin F."/>
            <person name="Grigoriev I.V."/>
            <person name="Watkinson S.C."/>
        </authorList>
    </citation>
    <scope>NUCLEOTIDE SEQUENCE [LARGE SCALE GENOMIC DNA]</scope>
    <source>
        <strain evidence="2">strain S7.3</strain>
    </source>
</reference>
<proteinExistence type="predicted"/>
<name>F8PLG6_SERL3</name>
<dbReference type="InParanoid" id="F8PLG6"/>
<dbReference type="HOGENOM" id="CLU_1759912_0_0_1"/>
<dbReference type="Proteomes" id="UP000008063">
    <property type="component" value="Unassembled WGS sequence"/>
</dbReference>
<protein>
    <submittedName>
        <fullName evidence="1">Uncharacterized protein</fullName>
    </submittedName>
</protein>
<dbReference type="EMBL" id="GL945476">
    <property type="protein sequence ID" value="EGO02448.1"/>
    <property type="molecule type" value="Genomic_DNA"/>
</dbReference>
<evidence type="ECO:0000313" key="2">
    <source>
        <dbReference type="Proteomes" id="UP000008063"/>
    </source>
</evidence>